<dbReference type="EMBL" id="CAQQ02199748">
    <property type="status" value="NOT_ANNOTATED_CDS"/>
    <property type="molecule type" value="Genomic_DNA"/>
</dbReference>
<keyword evidence="2" id="KW-1185">Reference proteome</keyword>
<dbReference type="STRING" id="36166.T1GCM8"/>
<accession>T1GCM8</accession>
<sequence length="199" mass="22180">MNQMQKDGETLQELDAICDELSNNESRCLQPFVVQSFVTATADSEIKQATALAAGKEALAYALHVEDAKILSQNSKKLRGVSSETSGKGPLKCQYGQKGHTQKFCKNSGKKAGKEMQKHSYLSKDMVTDALENIHEAAREELELNSERMKTFYDTTSSGPDLNEGDQMLLYNPKRKKGVCPKLTKKWEGPFTIIKKLMI</sequence>
<organism evidence="1 2">
    <name type="scientific">Megaselia scalaris</name>
    <name type="common">Humpbacked fly</name>
    <name type="synonym">Phora scalaris</name>
    <dbReference type="NCBI Taxonomy" id="36166"/>
    <lineage>
        <taxon>Eukaryota</taxon>
        <taxon>Metazoa</taxon>
        <taxon>Ecdysozoa</taxon>
        <taxon>Arthropoda</taxon>
        <taxon>Hexapoda</taxon>
        <taxon>Insecta</taxon>
        <taxon>Pterygota</taxon>
        <taxon>Neoptera</taxon>
        <taxon>Endopterygota</taxon>
        <taxon>Diptera</taxon>
        <taxon>Brachycera</taxon>
        <taxon>Muscomorpha</taxon>
        <taxon>Platypezoidea</taxon>
        <taxon>Phoridae</taxon>
        <taxon>Megaseliini</taxon>
        <taxon>Megaselia</taxon>
    </lineage>
</organism>
<protein>
    <submittedName>
        <fullName evidence="1">Uncharacterized protein</fullName>
    </submittedName>
</protein>
<dbReference type="EMBL" id="CAQQ02199749">
    <property type="status" value="NOT_ANNOTATED_CDS"/>
    <property type="molecule type" value="Genomic_DNA"/>
</dbReference>
<evidence type="ECO:0000313" key="2">
    <source>
        <dbReference type="Proteomes" id="UP000015102"/>
    </source>
</evidence>
<proteinExistence type="predicted"/>
<reference evidence="1" key="2">
    <citation type="submission" date="2015-06" db="UniProtKB">
        <authorList>
            <consortium name="EnsemblMetazoa"/>
        </authorList>
    </citation>
    <scope>IDENTIFICATION</scope>
</reference>
<dbReference type="EnsemblMetazoa" id="MESCA001046-RA">
    <property type="protein sequence ID" value="MESCA001046-PA"/>
    <property type="gene ID" value="MESCA001046"/>
</dbReference>
<evidence type="ECO:0000313" key="1">
    <source>
        <dbReference type="EnsemblMetazoa" id="MESCA001046-PA"/>
    </source>
</evidence>
<dbReference type="HOGENOM" id="CLU_1373645_0_0_1"/>
<reference evidence="2" key="1">
    <citation type="submission" date="2013-02" db="EMBL/GenBank/DDBJ databases">
        <authorList>
            <person name="Hughes D."/>
        </authorList>
    </citation>
    <scope>NUCLEOTIDE SEQUENCE</scope>
    <source>
        <strain>Durham</strain>
        <strain evidence="2">NC isolate 2 -- Noor lab</strain>
    </source>
</reference>
<dbReference type="Proteomes" id="UP000015102">
    <property type="component" value="Unassembled WGS sequence"/>
</dbReference>
<dbReference type="AlphaFoldDB" id="T1GCM8"/>
<name>T1GCM8_MEGSC</name>